<dbReference type="AlphaFoldDB" id="A0A495JIN1"/>
<evidence type="ECO:0000313" key="2">
    <source>
        <dbReference type="EMBL" id="RKR88661.1"/>
    </source>
</evidence>
<dbReference type="EMBL" id="RBKT01000001">
    <property type="protein sequence ID" value="RKR88661.1"/>
    <property type="molecule type" value="Genomic_DNA"/>
</dbReference>
<accession>A0A495JIN1</accession>
<comment type="caution">
    <text evidence="2">The sequence shown here is derived from an EMBL/GenBank/DDBJ whole genome shotgun (WGS) entry which is preliminary data.</text>
</comment>
<dbReference type="Gene3D" id="1.10.3300.10">
    <property type="entry name" value="Jann2411-like domain"/>
    <property type="match status" value="1"/>
</dbReference>
<dbReference type="InterPro" id="IPR023286">
    <property type="entry name" value="ABATE_dom_sf"/>
</dbReference>
<gene>
    <name evidence="2" type="ORF">BDK92_2990</name>
</gene>
<keyword evidence="3" id="KW-1185">Reference proteome</keyword>
<dbReference type="Pfam" id="PF07336">
    <property type="entry name" value="ABATE"/>
    <property type="match status" value="1"/>
</dbReference>
<proteinExistence type="predicted"/>
<evidence type="ECO:0000313" key="3">
    <source>
        <dbReference type="Proteomes" id="UP000277671"/>
    </source>
</evidence>
<dbReference type="Proteomes" id="UP000277671">
    <property type="component" value="Unassembled WGS sequence"/>
</dbReference>
<protein>
    <submittedName>
        <fullName evidence="2">Putative stress-induced transcription regulator</fullName>
    </submittedName>
</protein>
<dbReference type="Pfam" id="PF11706">
    <property type="entry name" value="zf-CGNR"/>
    <property type="match status" value="1"/>
</dbReference>
<dbReference type="InterPro" id="IPR010852">
    <property type="entry name" value="ABATE"/>
</dbReference>
<sequence length="194" mass="20647">MTRACCNAIVHLNPYGQDAVRLAVALANNRPTTVADLVTRCAAAGLVIDMPVGDRDLTEALELVDQWCRIVDAPDEVQRAELVNGLLAAASAYPRLTNHEGSGWHLHYRDDGVPLAAVLRALVGVGTALHLAGRGMSRLGRCALADCATVYVDTSRGGRQRYCSPGCANRDAVRRHRALHAPNGHPGPRTGGLT</sequence>
<name>A0A495JIN1_9ACTN</name>
<feature type="domain" description="Zinc finger CGNR" evidence="1">
    <location>
        <begin position="138"/>
        <end position="178"/>
    </location>
</feature>
<dbReference type="PANTHER" id="PTHR35525">
    <property type="entry name" value="BLL6575 PROTEIN"/>
    <property type="match status" value="1"/>
</dbReference>
<dbReference type="PANTHER" id="PTHR35525:SF3">
    <property type="entry name" value="BLL6575 PROTEIN"/>
    <property type="match status" value="1"/>
</dbReference>
<organism evidence="2 3">
    <name type="scientific">Micromonospora pisi</name>
    <dbReference type="NCBI Taxonomy" id="589240"/>
    <lineage>
        <taxon>Bacteria</taxon>
        <taxon>Bacillati</taxon>
        <taxon>Actinomycetota</taxon>
        <taxon>Actinomycetes</taxon>
        <taxon>Micromonosporales</taxon>
        <taxon>Micromonosporaceae</taxon>
        <taxon>Micromonospora</taxon>
    </lineage>
</organism>
<dbReference type="InterPro" id="IPR021005">
    <property type="entry name" value="Znf_CGNR"/>
</dbReference>
<dbReference type="SUPFAM" id="SSF160904">
    <property type="entry name" value="Jann2411-like"/>
    <property type="match status" value="1"/>
</dbReference>
<reference evidence="2 3" key="1">
    <citation type="submission" date="2018-10" db="EMBL/GenBank/DDBJ databases">
        <title>Sequencing the genomes of 1000 actinobacteria strains.</title>
        <authorList>
            <person name="Klenk H.-P."/>
        </authorList>
    </citation>
    <scope>NUCLEOTIDE SEQUENCE [LARGE SCALE GENOMIC DNA]</scope>
    <source>
        <strain evidence="2 3">DSM 45175</strain>
    </source>
</reference>
<evidence type="ECO:0000259" key="1">
    <source>
        <dbReference type="Pfam" id="PF11706"/>
    </source>
</evidence>